<sequence>MMSPELHNFFNTFGTEEQGHSFKKDTPLEKMVITLAEDWQEKTQPGHGMFFDFTQTPELEKPVLDYLIKGFGWTLEKPYFIRKPL</sequence>
<reference evidence="2" key="2">
    <citation type="submission" date="2019-05" db="EMBL/GenBank/DDBJ databases">
        <title>Flavobacterium columnare strain B185, complete genome.</title>
        <authorList>
            <person name="Sundberg L.-R."/>
            <person name="Papponen P."/>
            <person name="Laanto E."/>
        </authorList>
    </citation>
    <scope>NUCLEOTIDE SEQUENCE</scope>
    <source>
        <strain evidence="2 3">B185</strain>
    </source>
</reference>
<reference evidence="2 3" key="3">
    <citation type="submission" date="2019-05" db="EMBL/GenBank/DDBJ databases">
        <authorList>
            <person name="Ravantti J.J."/>
        </authorList>
    </citation>
    <scope>NUCLEOTIDE SEQUENCE [LARGE SCALE GENOMIC DNA]</scope>
    <source>
        <strain evidence="2 3">B185</strain>
    </source>
</reference>
<organism evidence="2 3">
    <name type="scientific">Flavobacterium columnare</name>
    <dbReference type="NCBI Taxonomy" id="996"/>
    <lineage>
        <taxon>Bacteria</taxon>
        <taxon>Pseudomonadati</taxon>
        <taxon>Bacteroidota</taxon>
        <taxon>Flavobacteriia</taxon>
        <taxon>Flavobacteriales</taxon>
        <taxon>Flavobacteriaceae</taxon>
        <taxon>Flavobacterium</taxon>
    </lineage>
</organism>
<dbReference type="AlphaFoldDB" id="A0AAI8GBN1"/>
<evidence type="ECO:0000313" key="1">
    <source>
        <dbReference type="EMBL" id="AMO20672.2"/>
    </source>
</evidence>
<name>A0AAI8GBN1_9FLAO</name>
<dbReference type="EMBL" id="CP010992">
    <property type="protein sequence ID" value="AMO20672.2"/>
    <property type="molecule type" value="Genomic_DNA"/>
</dbReference>
<reference evidence="3" key="1">
    <citation type="submission" date="2016-03" db="EMBL/GenBank/DDBJ databases">
        <title>Flavobacterium columnare strain B185, complete genome.</title>
        <authorList>
            <person name="Sundberg L.-R."/>
            <person name="Papponen P."/>
            <person name="Laanto E."/>
        </authorList>
    </citation>
    <scope>NUCLEOTIDE SEQUENCE [LARGE SCALE GENOMIC DNA]</scope>
    <source>
        <strain evidence="3">B185</strain>
    </source>
</reference>
<proteinExistence type="predicted"/>
<dbReference type="EMBL" id="CP010992">
    <property type="protein sequence ID" value="AMO20677.2"/>
    <property type="molecule type" value="Genomic_DNA"/>
</dbReference>
<evidence type="ECO:0000313" key="2">
    <source>
        <dbReference type="EMBL" id="AMO20677.2"/>
    </source>
</evidence>
<evidence type="ECO:0000313" key="3">
    <source>
        <dbReference type="Proteomes" id="UP000304840"/>
    </source>
</evidence>
<accession>A0AAI8GBN1</accession>
<gene>
    <name evidence="1" type="ORF">UN65_10285</name>
    <name evidence="2" type="ORF">UN65_10320</name>
</gene>
<dbReference type="RefSeq" id="WP_138425497.1">
    <property type="nucleotide sequence ID" value="NZ_CP010992.1"/>
</dbReference>
<protein>
    <submittedName>
        <fullName evidence="2">Uncharacterized protein</fullName>
    </submittedName>
</protein>
<dbReference type="Proteomes" id="UP000304840">
    <property type="component" value="Chromosome"/>
</dbReference>